<dbReference type="PANTHER" id="PTHR35317">
    <property type="entry name" value="OS04G0629600 PROTEIN"/>
    <property type="match status" value="1"/>
</dbReference>
<feature type="compositionally biased region" description="Basic and acidic residues" evidence="1">
    <location>
        <begin position="212"/>
        <end position="224"/>
    </location>
</feature>
<name>A0AAV2DBR4_9ROSI</name>
<dbReference type="AlphaFoldDB" id="A0AAV2DBR4"/>
<organism evidence="2 3">
    <name type="scientific">Linum trigynum</name>
    <dbReference type="NCBI Taxonomy" id="586398"/>
    <lineage>
        <taxon>Eukaryota</taxon>
        <taxon>Viridiplantae</taxon>
        <taxon>Streptophyta</taxon>
        <taxon>Embryophyta</taxon>
        <taxon>Tracheophyta</taxon>
        <taxon>Spermatophyta</taxon>
        <taxon>Magnoliopsida</taxon>
        <taxon>eudicotyledons</taxon>
        <taxon>Gunneridae</taxon>
        <taxon>Pentapetalae</taxon>
        <taxon>rosids</taxon>
        <taxon>fabids</taxon>
        <taxon>Malpighiales</taxon>
        <taxon>Linaceae</taxon>
        <taxon>Linum</taxon>
    </lineage>
</organism>
<evidence type="ECO:0000313" key="3">
    <source>
        <dbReference type="Proteomes" id="UP001497516"/>
    </source>
</evidence>
<proteinExistence type="predicted"/>
<sequence length="300" mass="34317">MKSFMQGNDIWEPVNGRVVDPLPANASLNQQTRYAEEVAKTHRALTCIHAAVTEEVFTRIMTCTTAKEAWDKLQEEYQGSDRGKQMQVLNLRREFESLRMKASESIKDYLDRIMKNVNQLTLLGETFDDSRVVEKILVTVPEKFEAKISTLEDTQDLSTLSITQLINSLQATELRSSIINDDNSEEALVVRQQKAKGQTSGVKKTPRKKKKGKEEQTEKPTEKKVYPPCPICKKTNHTENYYWYRPNVHCRSCKRLGHVEKVCKNKSIREQVAVAEANEQNKQEGMFMVTCFTATSSSED</sequence>
<reference evidence="2 3" key="1">
    <citation type="submission" date="2024-04" db="EMBL/GenBank/DDBJ databases">
        <authorList>
            <person name="Fracassetti M."/>
        </authorList>
    </citation>
    <scope>NUCLEOTIDE SEQUENCE [LARGE SCALE GENOMIC DNA]</scope>
</reference>
<gene>
    <name evidence="2" type="ORF">LTRI10_LOCUS13389</name>
</gene>
<feature type="region of interest" description="Disordered" evidence="1">
    <location>
        <begin position="190"/>
        <end position="224"/>
    </location>
</feature>
<keyword evidence="3" id="KW-1185">Reference proteome</keyword>
<dbReference type="EMBL" id="OZ034815">
    <property type="protein sequence ID" value="CAL1371315.1"/>
    <property type="molecule type" value="Genomic_DNA"/>
</dbReference>
<evidence type="ECO:0000256" key="1">
    <source>
        <dbReference type="SAM" id="MobiDB-lite"/>
    </source>
</evidence>
<protein>
    <submittedName>
        <fullName evidence="2">Uncharacterized protein</fullName>
    </submittedName>
</protein>
<dbReference type="PANTHER" id="PTHR35317:SF31">
    <property type="entry name" value="DUF4219 DOMAIN-CONTAINING PROTEIN"/>
    <property type="match status" value="1"/>
</dbReference>
<dbReference type="Proteomes" id="UP001497516">
    <property type="component" value="Chromosome 2"/>
</dbReference>
<dbReference type="Pfam" id="PF14223">
    <property type="entry name" value="Retrotran_gag_2"/>
    <property type="match status" value="1"/>
</dbReference>
<evidence type="ECO:0000313" key="2">
    <source>
        <dbReference type="EMBL" id="CAL1371315.1"/>
    </source>
</evidence>
<accession>A0AAV2DBR4</accession>